<evidence type="ECO:0000256" key="6">
    <source>
        <dbReference type="ARBA" id="ARBA00023125"/>
    </source>
</evidence>
<dbReference type="RefSeq" id="WP_152097761.1">
    <property type="nucleotide sequence ID" value="NZ_AP021861.1"/>
</dbReference>
<keyword evidence="6 7" id="KW-0238">DNA-binding</keyword>
<keyword evidence="10" id="KW-1185">Reference proteome</keyword>
<comment type="subunit">
    <text evidence="7">Homodimer.</text>
</comment>
<dbReference type="GO" id="GO:0006260">
    <property type="term" value="P:DNA replication"/>
    <property type="evidence" value="ECO:0007669"/>
    <property type="project" value="UniProtKB-UniRule"/>
</dbReference>
<dbReference type="Proteomes" id="UP000326837">
    <property type="component" value="Chromosome"/>
</dbReference>
<dbReference type="Gene3D" id="3.40.50.300">
    <property type="entry name" value="P-loop containing nucleotide triphosphate hydrolases"/>
    <property type="match status" value="2"/>
</dbReference>
<feature type="domain" description="SMC hinge" evidence="8">
    <location>
        <begin position="525"/>
        <end position="642"/>
    </location>
</feature>
<dbReference type="InterPro" id="IPR024704">
    <property type="entry name" value="SMC"/>
</dbReference>
<reference evidence="10" key="1">
    <citation type="submission" date="2019-10" db="EMBL/GenBank/DDBJ databases">
        <title>Lacipirellula parvula gen. nov., sp. nov., representing a lineage of planctomycetes widespread in freshwater anoxic habitats, and description of the family Lacipirellulaceae.</title>
        <authorList>
            <person name="Dedysh S.N."/>
            <person name="Kulichevskaya I.S."/>
            <person name="Beletsky A.V."/>
            <person name="Rakitin A.L."/>
            <person name="Mardanov A.V."/>
            <person name="Ivanova A.A."/>
            <person name="Saltykova V.X."/>
            <person name="Rijpstra W.I.C."/>
            <person name="Sinninghe Damste J.S."/>
            <person name="Ravin N.V."/>
        </authorList>
    </citation>
    <scope>NUCLEOTIDE SEQUENCE [LARGE SCALE GENOMIC DNA]</scope>
    <source>
        <strain evidence="10">PX69</strain>
    </source>
</reference>
<dbReference type="PANTHER" id="PTHR43977">
    <property type="entry name" value="STRUCTURAL MAINTENANCE OF CHROMOSOMES PROTEIN 3"/>
    <property type="match status" value="1"/>
</dbReference>
<keyword evidence="4 7" id="KW-0067">ATP-binding</keyword>
<feature type="coiled-coil region" evidence="7">
    <location>
        <begin position="802"/>
        <end position="871"/>
    </location>
</feature>
<evidence type="ECO:0000256" key="2">
    <source>
        <dbReference type="ARBA" id="ARBA00022490"/>
    </source>
</evidence>
<dbReference type="CDD" id="cd03278">
    <property type="entry name" value="ABC_SMC_barmotin"/>
    <property type="match status" value="1"/>
</dbReference>
<dbReference type="FunFam" id="3.40.50.300:FF:000901">
    <property type="entry name" value="Chromosome partition protein Smc"/>
    <property type="match status" value="1"/>
</dbReference>
<dbReference type="GO" id="GO:0016887">
    <property type="term" value="F:ATP hydrolysis activity"/>
    <property type="evidence" value="ECO:0007669"/>
    <property type="project" value="InterPro"/>
</dbReference>
<dbReference type="Pfam" id="PF06470">
    <property type="entry name" value="SMC_hinge"/>
    <property type="match status" value="1"/>
</dbReference>
<dbReference type="KEGG" id="lpav:PLANPX_1271"/>
<dbReference type="NCBIfam" id="TIGR02168">
    <property type="entry name" value="SMC_prok_B"/>
    <property type="match status" value="1"/>
</dbReference>
<comment type="domain">
    <text evidence="7">Contains large globular domains required for ATP hydrolysis at each terminus and a third globular domain forming a flexible hinge near the middle of the molecule. These domains are separated by coiled-coil structures.</text>
</comment>
<dbReference type="Gene3D" id="1.10.287.1490">
    <property type="match status" value="1"/>
</dbReference>
<keyword evidence="3 7" id="KW-0547">Nucleotide-binding</keyword>
<dbReference type="GO" id="GO:0030261">
    <property type="term" value="P:chromosome condensation"/>
    <property type="evidence" value="ECO:0007669"/>
    <property type="project" value="InterPro"/>
</dbReference>
<dbReference type="Pfam" id="PF02463">
    <property type="entry name" value="SMC_N"/>
    <property type="match status" value="1"/>
</dbReference>
<keyword evidence="2 7" id="KW-0963">Cytoplasm</keyword>
<dbReference type="GO" id="GO:0005737">
    <property type="term" value="C:cytoplasm"/>
    <property type="evidence" value="ECO:0007669"/>
    <property type="project" value="UniProtKB-SubCell"/>
</dbReference>
<evidence type="ECO:0000256" key="3">
    <source>
        <dbReference type="ARBA" id="ARBA00022741"/>
    </source>
</evidence>
<dbReference type="InterPro" id="IPR027417">
    <property type="entry name" value="P-loop_NTPase"/>
</dbReference>
<dbReference type="AlphaFoldDB" id="A0A5K7XF90"/>
<feature type="coiled-coil region" evidence="7">
    <location>
        <begin position="443"/>
        <end position="470"/>
    </location>
</feature>
<dbReference type="EMBL" id="AP021861">
    <property type="protein sequence ID" value="BBO31659.1"/>
    <property type="molecule type" value="Genomic_DNA"/>
</dbReference>
<organism evidence="9 10">
    <name type="scientific">Lacipirellula parvula</name>
    <dbReference type="NCBI Taxonomy" id="2650471"/>
    <lineage>
        <taxon>Bacteria</taxon>
        <taxon>Pseudomonadati</taxon>
        <taxon>Planctomycetota</taxon>
        <taxon>Planctomycetia</taxon>
        <taxon>Pirellulales</taxon>
        <taxon>Lacipirellulaceae</taxon>
        <taxon>Lacipirellula</taxon>
    </lineage>
</organism>
<evidence type="ECO:0000256" key="7">
    <source>
        <dbReference type="HAMAP-Rule" id="MF_01894"/>
    </source>
</evidence>
<evidence type="ECO:0000256" key="4">
    <source>
        <dbReference type="ARBA" id="ARBA00022840"/>
    </source>
</evidence>
<dbReference type="GO" id="GO:0005694">
    <property type="term" value="C:chromosome"/>
    <property type="evidence" value="ECO:0007669"/>
    <property type="project" value="InterPro"/>
</dbReference>
<evidence type="ECO:0000313" key="10">
    <source>
        <dbReference type="Proteomes" id="UP000326837"/>
    </source>
</evidence>
<accession>A0A5K7XF90</accession>
<dbReference type="InterPro" id="IPR036277">
    <property type="entry name" value="SMC_hinge_sf"/>
</dbReference>
<dbReference type="PIRSF" id="PIRSF005719">
    <property type="entry name" value="SMC"/>
    <property type="match status" value="1"/>
</dbReference>
<keyword evidence="5 7" id="KW-0175">Coiled coil</keyword>
<evidence type="ECO:0000256" key="1">
    <source>
        <dbReference type="ARBA" id="ARBA00004496"/>
    </source>
</evidence>
<feature type="coiled-coil region" evidence="7">
    <location>
        <begin position="676"/>
        <end position="724"/>
    </location>
</feature>
<dbReference type="GO" id="GO:0007062">
    <property type="term" value="P:sister chromatid cohesion"/>
    <property type="evidence" value="ECO:0007669"/>
    <property type="project" value="InterPro"/>
</dbReference>
<dbReference type="GO" id="GO:0003677">
    <property type="term" value="F:DNA binding"/>
    <property type="evidence" value="ECO:0007669"/>
    <property type="project" value="UniProtKB-UniRule"/>
</dbReference>
<sequence>MLSALELNGFKSFAERTRFEFPAGITVVVGPNGSGKSNVVDSIKWVLGAQSVKALRGKEMTDVIFSGSRSRRAANAAEASLIFDNRAGIFDHDAAEIQITRRVYRSGEGEYLINRQPCRLRDIRDLLADVGMSNGAYSIIEQGKVDAVLQSSPKERRLIFEEAAGVSRFRIKREEAARRLEKVQQNLLRLADIVEELEARLKTVRSQAGRAQKYSEVSKRLQLLRTHVGLEDWRKLTTRIDALRTTAGAEETDVSGMERELAECDARVAEVDRQNDELQQGYRQTAIAESAVRERLAQCESTRSSHLARVDELELETQRLGQQLLVLTTRAGDAQQLVAETAAELAASQTQFDAGAGVISGRQQELAAAEAELANIAAQATQTQSQLQQAERELAQVQNDEQLLEAKLQTAEGSLGRFDDELAPLAASRERLLGEQKRAAAGLATLAAELEQATQLHQRAQSELAADRTKIAALHKLVADLEGRLTGARERTVVLEELERRLEGLTSGAKEVLRQAQADPDGPFRSVRGVVADLLHVDADSAPLIEIALGERANYLVVTETKSLASALAGEPGSWPGRTSFLRLDVPSPASAVDRIDLADEPGVMGRADMFVDADEELQPMVRRLLGRHWLVDTLATAIRLANGQGRGLNFITASGEAVLADGTLTVGPRQNIAGLLSRRSELRALREQIEEMERAAADSQRDREELERRISTTEAGLQRLASRQTAASDAHNEARLQAASVTDKLDQLDGRMAAIAAAREAAAAQLQELAQHRNGSLNRAEELRLRIEAAHAASTGAVERQAELEAAVEQLRHAVTEQRVQLARSEQRLEGLQRQMEQLRRDHAERDTLLEETRTRAAECQTQRARLQQLVLDLAAESTELVTRKDEFSAKLAELDAARQGRQGIRTAAVAAADAIREQLLSRQRRLQTAQLELQQLVQQRSATAERLREDYQLDLATLAAEQHAVEEPVEGIPGDRAAIEVEIRDLKNRLQAVGPVNVEALAELEGLESRYGTLASQYEDLQSAKARLEQIVQQINGESRQLFTESVDNIRRHFQEIFRGLFAGGEADIILEDDASGDVLEAGISIIARPPGKQPRNISLLSGGERTLTCVALLLAIFRSRPSPFCVLDEVDAALDEANIDRFVEVLKQFMQTTQFIVITHSKRTMTCSDTLYGVTMQESGVSKRVSVRFEDVSEDGHIAPSALKAA</sequence>
<comment type="function">
    <text evidence="7">Required for chromosome condensation and partitioning.</text>
</comment>
<comment type="subcellular location">
    <subcellularLocation>
        <location evidence="1 7">Cytoplasm</location>
    </subcellularLocation>
</comment>
<proteinExistence type="inferred from homology"/>
<protein>
    <recommendedName>
        <fullName evidence="7">Chromosome partition protein Smc</fullName>
    </recommendedName>
</protein>
<feature type="coiled-coil region" evidence="7">
    <location>
        <begin position="1006"/>
        <end position="1043"/>
    </location>
</feature>
<feature type="binding site" evidence="7">
    <location>
        <begin position="31"/>
        <end position="38"/>
    </location>
    <ligand>
        <name>ATP</name>
        <dbReference type="ChEBI" id="CHEBI:30616"/>
    </ligand>
</feature>
<feature type="coiled-coil region" evidence="7">
    <location>
        <begin position="166"/>
        <end position="214"/>
    </location>
</feature>
<dbReference type="InterPro" id="IPR010935">
    <property type="entry name" value="SMC_hinge"/>
</dbReference>
<feature type="coiled-coil region" evidence="7">
    <location>
        <begin position="359"/>
        <end position="414"/>
    </location>
</feature>
<dbReference type="SUPFAM" id="SSF52540">
    <property type="entry name" value="P-loop containing nucleoside triphosphate hydrolases"/>
    <property type="match status" value="1"/>
</dbReference>
<dbReference type="InterPro" id="IPR003395">
    <property type="entry name" value="RecF/RecN/SMC_N"/>
</dbReference>
<feature type="coiled-coil region" evidence="7">
    <location>
        <begin position="921"/>
        <end position="948"/>
    </location>
</feature>
<evidence type="ECO:0000259" key="8">
    <source>
        <dbReference type="SMART" id="SM00968"/>
    </source>
</evidence>
<dbReference type="SUPFAM" id="SSF75553">
    <property type="entry name" value="Smc hinge domain"/>
    <property type="match status" value="1"/>
</dbReference>
<dbReference type="SUPFAM" id="SSF57997">
    <property type="entry name" value="Tropomyosin"/>
    <property type="match status" value="1"/>
</dbReference>
<comment type="similarity">
    <text evidence="7">Belongs to the SMC family.</text>
</comment>
<dbReference type="GO" id="GO:0007059">
    <property type="term" value="P:chromosome segregation"/>
    <property type="evidence" value="ECO:0007669"/>
    <property type="project" value="UniProtKB-UniRule"/>
</dbReference>
<dbReference type="SMART" id="SM00968">
    <property type="entry name" value="SMC_hinge"/>
    <property type="match status" value="1"/>
</dbReference>
<dbReference type="HAMAP" id="MF_01894">
    <property type="entry name" value="Smc_prok"/>
    <property type="match status" value="1"/>
</dbReference>
<feature type="coiled-coil region" evidence="7">
    <location>
        <begin position="254"/>
        <end position="316"/>
    </location>
</feature>
<dbReference type="Gene3D" id="3.30.70.1620">
    <property type="match status" value="1"/>
</dbReference>
<evidence type="ECO:0000256" key="5">
    <source>
        <dbReference type="ARBA" id="ARBA00023054"/>
    </source>
</evidence>
<evidence type="ECO:0000313" key="9">
    <source>
        <dbReference type="EMBL" id="BBO31659.1"/>
    </source>
</evidence>
<dbReference type="GO" id="GO:0005524">
    <property type="term" value="F:ATP binding"/>
    <property type="evidence" value="ECO:0007669"/>
    <property type="project" value="UniProtKB-UniRule"/>
</dbReference>
<dbReference type="InterPro" id="IPR011890">
    <property type="entry name" value="SMC_prok"/>
</dbReference>
<name>A0A5K7XF90_9BACT</name>
<dbReference type="Gene3D" id="1.20.1060.20">
    <property type="match status" value="1"/>
</dbReference>
<gene>
    <name evidence="7" type="primary">smc</name>
    <name evidence="9" type="ORF">PLANPX_1271</name>
</gene>